<protein>
    <recommendedName>
        <fullName evidence="3">SAM domain-containing protein</fullName>
    </recommendedName>
</protein>
<proteinExistence type="predicted"/>
<dbReference type="SMART" id="SM00612">
    <property type="entry name" value="Kelch"/>
    <property type="match status" value="1"/>
</dbReference>
<dbReference type="Gene3D" id="1.10.150.50">
    <property type="entry name" value="Transcription Factor, Ets-1"/>
    <property type="match status" value="1"/>
</dbReference>
<accession>A0A6U3VIT0</accession>
<dbReference type="Pfam" id="PF01344">
    <property type="entry name" value="Kelch_1"/>
    <property type="match status" value="2"/>
</dbReference>
<dbReference type="InterPro" id="IPR006652">
    <property type="entry name" value="Kelch_1"/>
</dbReference>
<dbReference type="InterPro" id="IPR013761">
    <property type="entry name" value="SAM/pointed_sf"/>
</dbReference>
<dbReference type="SUPFAM" id="SSF117281">
    <property type="entry name" value="Kelch motif"/>
    <property type="match status" value="1"/>
</dbReference>
<dbReference type="EMBL" id="HBGN01038858">
    <property type="protein sequence ID" value="CAD9357147.1"/>
    <property type="molecule type" value="Transcribed_RNA"/>
</dbReference>
<dbReference type="InterPro" id="IPR052392">
    <property type="entry name" value="Kelch-BTB_domain-containing"/>
</dbReference>
<dbReference type="PANTHER" id="PTHR46375">
    <property type="entry name" value="KELCH REPEAT AND BTB DOMAIN-CONTAINING PROTEIN 13-RELATED"/>
    <property type="match status" value="1"/>
</dbReference>
<evidence type="ECO:0000313" key="2">
    <source>
        <dbReference type="EMBL" id="CAD9357149.1"/>
    </source>
</evidence>
<evidence type="ECO:0000313" key="1">
    <source>
        <dbReference type="EMBL" id="CAD9357147.1"/>
    </source>
</evidence>
<dbReference type="EMBL" id="HBGN01038859">
    <property type="protein sequence ID" value="CAD9357149.1"/>
    <property type="molecule type" value="Transcribed_RNA"/>
</dbReference>
<dbReference type="InterPro" id="IPR015915">
    <property type="entry name" value="Kelch-typ_b-propeller"/>
</dbReference>
<dbReference type="Gene3D" id="2.120.10.80">
    <property type="entry name" value="Kelch-type beta propeller"/>
    <property type="match status" value="1"/>
</dbReference>
<gene>
    <name evidence="1" type="ORF">DBRI1063_LOCUS24864</name>
    <name evidence="2" type="ORF">DBRI1063_LOCUS24865</name>
</gene>
<evidence type="ECO:0008006" key="3">
    <source>
        <dbReference type="Google" id="ProtNLM"/>
    </source>
</evidence>
<organism evidence="1">
    <name type="scientific">Ditylum brightwellii</name>
    <dbReference type="NCBI Taxonomy" id="49249"/>
    <lineage>
        <taxon>Eukaryota</taxon>
        <taxon>Sar</taxon>
        <taxon>Stramenopiles</taxon>
        <taxon>Ochrophyta</taxon>
        <taxon>Bacillariophyta</taxon>
        <taxon>Mediophyceae</taxon>
        <taxon>Lithodesmiophycidae</taxon>
        <taxon>Lithodesmiales</taxon>
        <taxon>Lithodesmiaceae</taxon>
        <taxon>Ditylum</taxon>
    </lineage>
</organism>
<dbReference type="AlphaFoldDB" id="A0A6U3VIT0"/>
<sequence length="282" mass="30323">MKHKRSGCSAVRIGGQIYAIGGNDGSSGFSSVEVLDPKSGEWNFLPPMQTERSSCAAVRLGLKIYAIGGKDRPNLRSCLSSIEVFRVSPEPTRIYGSFDESPSHQTSVSSTRSPNLLEAMKESQAALQQRSQIPNPDLVPVAAEIVPMEVIPFEGTNVSILSNNSFPETSFPKSSIVQAKGTFISQASVVSVESAAISMPSVTASLVQRLSNATSDQISLWLARHGVSDSSLEILDREDIDGIFLFGSSANDIKKELKEVGVTIGQVSRICNAIEKARNEVY</sequence>
<name>A0A6U3VIT0_9STRA</name>
<dbReference type="PRINTS" id="PR00501">
    <property type="entry name" value="KELCHREPEAT"/>
</dbReference>
<dbReference type="PANTHER" id="PTHR46375:SF3">
    <property type="entry name" value="KELCH REPEAT AND BTB DOMAIN-CONTAINING PROTEIN 13"/>
    <property type="match status" value="1"/>
</dbReference>
<reference evidence="1" key="1">
    <citation type="submission" date="2021-01" db="EMBL/GenBank/DDBJ databases">
        <authorList>
            <person name="Corre E."/>
            <person name="Pelletier E."/>
            <person name="Niang G."/>
            <person name="Scheremetjew M."/>
            <person name="Finn R."/>
            <person name="Kale V."/>
            <person name="Holt S."/>
            <person name="Cochrane G."/>
            <person name="Meng A."/>
            <person name="Brown T."/>
            <person name="Cohen L."/>
        </authorList>
    </citation>
    <scope>NUCLEOTIDE SEQUENCE</scope>
    <source>
        <strain evidence="1">Pop2</strain>
    </source>
</reference>